<dbReference type="Proteomes" id="UP001732700">
    <property type="component" value="Chromosome 1D"/>
</dbReference>
<dbReference type="EnsemblPlants" id="AVESA.00010b.r2.1DG0125870.1">
    <property type="protein sequence ID" value="AVESA.00010b.r2.1DG0125870.1.CDS"/>
    <property type="gene ID" value="AVESA.00010b.r2.1DG0125870"/>
</dbReference>
<reference evidence="1" key="1">
    <citation type="submission" date="2021-05" db="EMBL/GenBank/DDBJ databases">
        <authorList>
            <person name="Scholz U."/>
            <person name="Mascher M."/>
            <person name="Fiebig A."/>
        </authorList>
    </citation>
    <scope>NUCLEOTIDE SEQUENCE [LARGE SCALE GENOMIC DNA]</scope>
</reference>
<proteinExistence type="predicted"/>
<sequence>MMLRRSFLYLVLLTIGNFSRKNEACQHCHTTRTASPGHAYGSEVDSKDMLYASIGHAYAPEGGTDDVVYIAAHASFPRKPYDDYYGFVATIDVYDYNISRGQMSVSAFWVANVGNWSKEMYNSIQVGWMVSPDIYGDSHTHFYTHWTRDGYGRSGCYNMQCPGFQLEQGSKIFPGDIISSTSTGRSRHTITVKVFKDKSSQNWWLYCGINNETPTAVGYYPANIFTTLAEKANSITFGGVSRAIRSLTTPPIGSGSLPSNNAAFISNLQFVDRDGQTTLIQSDLPIIADNPKCYYVSPLIDSKFSYGGPPGCF</sequence>
<organism evidence="1 2">
    <name type="scientific">Avena sativa</name>
    <name type="common">Oat</name>
    <dbReference type="NCBI Taxonomy" id="4498"/>
    <lineage>
        <taxon>Eukaryota</taxon>
        <taxon>Viridiplantae</taxon>
        <taxon>Streptophyta</taxon>
        <taxon>Embryophyta</taxon>
        <taxon>Tracheophyta</taxon>
        <taxon>Spermatophyta</taxon>
        <taxon>Magnoliopsida</taxon>
        <taxon>Liliopsida</taxon>
        <taxon>Poales</taxon>
        <taxon>Poaceae</taxon>
        <taxon>BOP clade</taxon>
        <taxon>Pooideae</taxon>
        <taxon>Poodae</taxon>
        <taxon>Poeae</taxon>
        <taxon>Poeae Chloroplast Group 1 (Aveneae type)</taxon>
        <taxon>Aveninae</taxon>
        <taxon>Avena</taxon>
    </lineage>
</organism>
<keyword evidence="2" id="KW-1185">Reference proteome</keyword>
<reference evidence="1" key="2">
    <citation type="submission" date="2025-09" db="UniProtKB">
        <authorList>
            <consortium name="EnsemblPlants"/>
        </authorList>
    </citation>
    <scope>IDENTIFICATION</scope>
</reference>
<protein>
    <submittedName>
        <fullName evidence="1">Uncharacterized protein</fullName>
    </submittedName>
</protein>
<evidence type="ECO:0000313" key="2">
    <source>
        <dbReference type="Proteomes" id="UP001732700"/>
    </source>
</evidence>
<name>A0ACD5TTJ8_AVESA</name>
<evidence type="ECO:0000313" key="1">
    <source>
        <dbReference type="EnsemblPlants" id="AVESA.00010b.r2.1DG0125870.1.CDS"/>
    </source>
</evidence>
<accession>A0ACD5TTJ8</accession>